<accession>A0A9D2NVZ3</accession>
<feature type="non-terminal residue" evidence="1">
    <location>
        <position position="1"/>
    </location>
</feature>
<dbReference type="InterPro" id="IPR027417">
    <property type="entry name" value="P-loop_NTPase"/>
</dbReference>
<dbReference type="SUPFAM" id="SSF52540">
    <property type="entry name" value="P-loop containing nucleoside triphosphate hydrolases"/>
    <property type="match status" value="1"/>
</dbReference>
<evidence type="ECO:0000313" key="1">
    <source>
        <dbReference type="EMBL" id="HJC39445.1"/>
    </source>
</evidence>
<protein>
    <recommendedName>
        <fullName evidence="3">ATP-binding protein</fullName>
    </recommendedName>
</protein>
<dbReference type="InterPro" id="IPR008571">
    <property type="entry name" value="HerA-like"/>
</dbReference>
<sequence>AYMKKQYNTVAHQYLFPTMQDLKNEVKRYIEEEMQYDGEVGGNVKTAILARLESLCIGSKGFMFNTYKPFAAEELLHENVIFELEGLADDSDKAFCVGLVVVFINEYRQVFKDEHPTEKLGLQHLLVIEEAHRLLKNVDTERSSENMGNPKGKAVEHFTNMIAEMRSYGQGVIIAEQIPSKLAPDVIKNSSNKIIQRVVSVDDQSLVANTIGIKEEDAVYLGSLRTGVALCHKEGMSLPTYVFVNPVNDNIVSDGDILLGRAGAMFKEINYSLIKENTSAITEDFSLRLLNTLLAQNTDEVVKAIQLCKSKLDRELLKKNVLLVMCRDKDDLFGNILAEAVIQLLINGVYGINELLPDSLYNALMVLFIKSRTEDVDKVKVQLRVAYKQECRNRCILIISELIKRELSNAINVKGSIQQYFFNAPMELIEEIETVVRKEAPRW</sequence>
<name>A0A9D2NVZ3_9FIRM</name>
<proteinExistence type="predicted"/>
<gene>
    <name evidence="1" type="ORF">H9757_10370</name>
</gene>
<organism evidence="1 2">
    <name type="scientific">Candidatus Mediterraneibacter faecigallinarum</name>
    <dbReference type="NCBI Taxonomy" id="2838669"/>
    <lineage>
        <taxon>Bacteria</taxon>
        <taxon>Bacillati</taxon>
        <taxon>Bacillota</taxon>
        <taxon>Clostridia</taxon>
        <taxon>Lachnospirales</taxon>
        <taxon>Lachnospiraceae</taxon>
        <taxon>Mediterraneibacter</taxon>
    </lineage>
</organism>
<evidence type="ECO:0000313" key="2">
    <source>
        <dbReference type="Proteomes" id="UP000823894"/>
    </source>
</evidence>
<dbReference type="PANTHER" id="PTHR42957:SF1">
    <property type="entry name" value="HELICASE MJ1565-RELATED"/>
    <property type="match status" value="1"/>
</dbReference>
<evidence type="ECO:0008006" key="3">
    <source>
        <dbReference type="Google" id="ProtNLM"/>
    </source>
</evidence>
<dbReference type="EMBL" id="DWWK01000165">
    <property type="protein sequence ID" value="HJC39445.1"/>
    <property type="molecule type" value="Genomic_DNA"/>
</dbReference>
<dbReference type="AlphaFoldDB" id="A0A9D2NVZ3"/>
<dbReference type="Proteomes" id="UP000823894">
    <property type="component" value="Unassembled WGS sequence"/>
</dbReference>
<dbReference type="PANTHER" id="PTHR42957">
    <property type="entry name" value="HELICASE MJ1565-RELATED"/>
    <property type="match status" value="1"/>
</dbReference>
<comment type="caution">
    <text evidence="1">The sequence shown here is derived from an EMBL/GenBank/DDBJ whole genome shotgun (WGS) entry which is preliminary data.</text>
</comment>
<reference evidence="1" key="1">
    <citation type="journal article" date="2021" name="PeerJ">
        <title>Extensive microbial diversity within the chicken gut microbiome revealed by metagenomics and culture.</title>
        <authorList>
            <person name="Gilroy R."/>
            <person name="Ravi A."/>
            <person name="Getino M."/>
            <person name="Pursley I."/>
            <person name="Horton D.L."/>
            <person name="Alikhan N.F."/>
            <person name="Baker D."/>
            <person name="Gharbi K."/>
            <person name="Hall N."/>
            <person name="Watson M."/>
            <person name="Adriaenssens E.M."/>
            <person name="Foster-Nyarko E."/>
            <person name="Jarju S."/>
            <person name="Secka A."/>
            <person name="Antonio M."/>
            <person name="Oren A."/>
            <person name="Chaudhuri R.R."/>
            <person name="La Ragione R."/>
            <person name="Hildebrand F."/>
            <person name="Pallen M.J."/>
        </authorList>
    </citation>
    <scope>NUCLEOTIDE SEQUENCE</scope>
    <source>
        <strain evidence="1">ChiGjej1B1-1692</strain>
    </source>
</reference>
<reference evidence="1" key="2">
    <citation type="submission" date="2021-04" db="EMBL/GenBank/DDBJ databases">
        <authorList>
            <person name="Gilroy R."/>
        </authorList>
    </citation>
    <scope>NUCLEOTIDE SEQUENCE</scope>
    <source>
        <strain evidence="1">ChiGjej1B1-1692</strain>
    </source>
</reference>
<dbReference type="Gene3D" id="3.40.50.300">
    <property type="entry name" value="P-loop containing nucleotide triphosphate hydrolases"/>
    <property type="match status" value="1"/>
</dbReference>